<evidence type="ECO:0000313" key="1">
    <source>
        <dbReference type="EMBL" id="GFR25151.1"/>
    </source>
</evidence>
<evidence type="ECO:0000313" key="2">
    <source>
        <dbReference type="Proteomes" id="UP000887116"/>
    </source>
</evidence>
<name>A0A8X6LW56_TRICU</name>
<accession>A0A8X6LW56</accession>
<gene>
    <name evidence="1" type="primary">NCL1_49061</name>
    <name evidence="1" type="ORF">TNCT_289511</name>
</gene>
<reference evidence="1" key="1">
    <citation type="submission" date="2020-07" db="EMBL/GenBank/DDBJ databases">
        <title>Multicomponent nature underlies the extraordinary mechanical properties of spider dragline silk.</title>
        <authorList>
            <person name="Kono N."/>
            <person name="Nakamura H."/>
            <person name="Mori M."/>
            <person name="Yoshida Y."/>
            <person name="Ohtoshi R."/>
            <person name="Malay A.D."/>
            <person name="Moran D.A.P."/>
            <person name="Tomita M."/>
            <person name="Numata K."/>
            <person name="Arakawa K."/>
        </authorList>
    </citation>
    <scope>NUCLEOTIDE SEQUENCE</scope>
</reference>
<organism evidence="1 2">
    <name type="scientific">Trichonephila clavata</name>
    <name type="common">Joro spider</name>
    <name type="synonym">Nephila clavata</name>
    <dbReference type="NCBI Taxonomy" id="2740835"/>
    <lineage>
        <taxon>Eukaryota</taxon>
        <taxon>Metazoa</taxon>
        <taxon>Ecdysozoa</taxon>
        <taxon>Arthropoda</taxon>
        <taxon>Chelicerata</taxon>
        <taxon>Arachnida</taxon>
        <taxon>Araneae</taxon>
        <taxon>Araneomorphae</taxon>
        <taxon>Entelegynae</taxon>
        <taxon>Araneoidea</taxon>
        <taxon>Nephilidae</taxon>
        <taxon>Trichonephila</taxon>
    </lineage>
</organism>
<proteinExistence type="predicted"/>
<dbReference type="OrthoDB" id="10344352at2759"/>
<comment type="caution">
    <text evidence="1">The sequence shown here is derived from an EMBL/GenBank/DDBJ whole genome shotgun (WGS) entry which is preliminary data.</text>
</comment>
<dbReference type="Proteomes" id="UP000887116">
    <property type="component" value="Unassembled WGS sequence"/>
</dbReference>
<sequence>MKLPDTFLSLRHICFSKTAFTVFNDPDVRHFWSTQDIHSCIWSSEEIESLLGKEAATLLNDAQEHKILSKEMKPTLSHEYKHRFTGDGKHHSLPNKQWEILVDQKLSALSLPNMFKKEVMALVRLIVIEYFKWLQDHKPIIMSTTNLEDHFHWTQDNKIDRQKSAKAIIADVSIDIRDRFMLASHYCFQEYVLSIWEILDDARQSFFQECDFDMARMWANWARNGAELDWEEIARKSGGDGFGLQTLFLKLEQEKRLQHLMRYRRGIWINYHELQFCLSILDQKEQNEILRKCPFQILELFLDWPVQEKLLDAVELLWPYLSEPDFCDFLYLILSQKRMLNLITSDYVALVKKFWKRVPFEFCKFLENDAIFNTLRIPRLFYYKEGYIEHRCKITIKTTSSAQFK</sequence>
<dbReference type="AlphaFoldDB" id="A0A8X6LW56"/>
<keyword evidence="2" id="KW-1185">Reference proteome</keyword>
<dbReference type="EMBL" id="BMAO01018671">
    <property type="protein sequence ID" value="GFR25151.1"/>
    <property type="molecule type" value="Genomic_DNA"/>
</dbReference>
<protein>
    <submittedName>
        <fullName evidence="1">Uncharacterized protein</fullName>
    </submittedName>
</protein>